<comment type="caution">
    <text evidence="2">The sequence shown here is derived from an EMBL/GenBank/DDBJ whole genome shotgun (WGS) entry which is preliminary data.</text>
</comment>
<dbReference type="Proteomes" id="UP001140453">
    <property type="component" value="Unassembled WGS sequence"/>
</dbReference>
<evidence type="ECO:0000313" key="3">
    <source>
        <dbReference type="Proteomes" id="UP001140453"/>
    </source>
</evidence>
<protein>
    <submittedName>
        <fullName evidence="2">Uncharacterized protein</fullName>
    </submittedName>
</protein>
<accession>A0A9W8YJY5</accession>
<dbReference type="AlphaFoldDB" id="A0A9W8YJY5"/>
<evidence type="ECO:0000256" key="1">
    <source>
        <dbReference type="SAM" id="MobiDB-lite"/>
    </source>
</evidence>
<evidence type="ECO:0000313" key="2">
    <source>
        <dbReference type="EMBL" id="KAJ4385784.1"/>
    </source>
</evidence>
<proteinExistence type="predicted"/>
<dbReference type="Pfam" id="PF12505">
    <property type="entry name" value="DUF3712"/>
    <property type="match status" value="1"/>
</dbReference>
<sequence length="237" mass="25651">MQNSNKALPLTSGGTALTEGKNNASTKGAPKVDLDKNPVTVEHYEDVKESATGPVRRPIVQKIISDMELPAIDARVGAASPTELAFSFTTIFSIPGGFSVRMDPYGLSMYNTFTPGFFPYTYAEMPESALHLKGATKFTLNATTPVLNDTEVSKWVNATVNGDTTSFSFRASTVLHLGALKMPVNIDKSVTVPALNQLKGFGLNSLQILLPAEASEYYTLKQFVFLNFSQASYHNAL</sequence>
<keyword evidence="3" id="KW-1185">Reference proteome</keyword>
<name>A0A9W8YJY5_9PEZI</name>
<organism evidence="2 3">
    <name type="scientific">Gnomoniopsis smithogilvyi</name>
    <dbReference type="NCBI Taxonomy" id="1191159"/>
    <lineage>
        <taxon>Eukaryota</taxon>
        <taxon>Fungi</taxon>
        <taxon>Dikarya</taxon>
        <taxon>Ascomycota</taxon>
        <taxon>Pezizomycotina</taxon>
        <taxon>Sordariomycetes</taxon>
        <taxon>Sordariomycetidae</taxon>
        <taxon>Diaporthales</taxon>
        <taxon>Gnomoniaceae</taxon>
        <taxon>Gnomoniopsis</taxon>
    </lineage>
</organism>
<feature type="compositionally biased region" description="Polar residues" evidence="1">
    <location>
        <begin position="1"/>
        <end position="26"/>
    </location>
</feature>
<feature type="region of interest" description="Disordered" evidence="1">
    <location>
        <begin position="1"/>
        <end position="34"/>
    </location>
</feature>
<dbReference type="InterPro" id="IPR022185">
    <property type="entry name" value="DUF3712"/>
</dbReference>
<gene>
    <name evidence="2" type="ORF">N0V93_010215</name>
</gene>
<dbReference type="EMBL" id="JAPEVB010000007">
    <property type="protein sequence ID" value="KAJ4385784.1"/>
    <property type="molecule type" value="Genomic_DNA"/>
</dbReference>
<dbReference type="OrthoDB" id="10039566at2759"/>
<reference evidence="2" key="1">
    <citation type="submission" date="2022-10" db="EMBL/GenBank/DDBJ databases">
        <title>Tapping the CABI collections for fungal endophytes: first genome assemblies for Collariella, Neodidymelliopsis, Ascochyta clinopodiicola, Didymella pomorum, Didymosphaeria variabile, Neocosmospora piperis and Neocucurbitaria cava.</title>
        <authorList>
            <person name="Hill R."/>
        </authorList>
    </citation>
    <scope>NUCLEOTIDE SEQUENCE</scope>
    <source>
        <strain evidence="2">IMI 355082</strain>
    </source>
</reference>